<name>A0A9J6F6N2_HAELO</name>
<sequence>MRRTEELRAHRFACLCDAWLRHSWQARRAALLPEAPRIVAAVWPAHTAGCAPPVALGRRRCGPADGAGAQPAAHAGREGRTRPGAAGGGRTGRHRRPSTGSPSGVHRPPPPRPPAQGAPARPERSSQPPPGRMADQSTKQYSRGKPTKQTAAPEVSYVRLGTRRGLGVFEYRADFVPEVDSKRARFDLLATEAVTAVIGRTRVFDGHRLFLPRPLRDKALRVPTALAPGGPCVVVHVQFVRQAPPAECVHLYNVLFKKLMHCLQLAQLGRNYFDRKGVVLVPQHKLEVWPGHVQSVAECEGGLLLSCDASFRVLRTITAREVLFDVYNAYPREYEARAVQAIVGSIVMTRYNYRTYRVDDIAWELKPTSTFTFHSGEQITYKDYYKWVPRALGGMAPCSLQCAFQ</sequence>
<evidence type="ECO:0000259" key="2">
    <source>
        <dbReference type="PROSITE" id="PS50821"/>
    </source>
</evidence>
<dbReference type="SMART" id="SM00949">
    <property type="entry name" value="PAZ"/>
    <property type="match status" value="1"/>
</dbReference>
<feature type="compositionally biased region" description="Pro residues" evidence="1">
    <location>
        <begin position="107"/>
        <end position="116"/>
    </location>
</feature>
<feature type="region of interest" description="Disordered" evidence="1">
    <location>
        <begin position="62"/>
        <end position="155"/>
    </location>
</feature>
<dbReference type="Pfam" id="PF23278">
    <property type="entry name" value="Piwi_N"/>
    <property type="match status" value="1"/>
</dbReference>
<evidence type="ECO:0000256" key="1">
    <source>
        <dbReference type="SAM" id="MobiDB-lite"/>
    </source>
</evidence>
<comment type="caution">
    <text evidence="3">The sequence shown here is derived from an EMBL/GenBank/DDBJ whole genome shotgun (WGS) entry which is preliminary data.</text>
</comment>
<protein>
    <recommendedName>
        <fullName evidence="2">PAZ domain-containing protein</fullName>
    </recommendedName>
</protein>
<dbReference type="OrthoDB" id="445936at2759"/>
<organism evidence="3 4">
    <name type="scientific">Haemaphysalis longicornis</name>
    <name type="common">Bush tick</name>
    <dbReference type="NCBI Taxonomy" id="44386"/>
    <lineage>
        <taxon>Eukaryota</taxon>
        <taxon>Metazoa</taxon>
        <taxon>Ecdysozoa</taxon>
        <taxon>Arthropoda</taxon>
        <taxon>Chelicerata</taxon>
        <taxon>Arachnida</taxon>
        <taxon>Acari</taxon>
        <taxon>Parasitiformes</taxon>
        <taxon>Ixodida</taxon>
        <taxon>Ixodoidea</taxon>
        <taxon>Ixodidae</taxon>
        <taxon>Haemaphysalinae</taxon>
        <taxon>Haemaphysalis</taxon>
    </lineage>
</organism>
<dbReference type="PROSITE" id="PS50821">
    <property type="entry name" value="PAZ"/>
    <property type="match status" value="1"/>
</dbReference>
<dbReference type="InterPro" id="IPR003100">
    <property type="entry name" value="PAZ_dom"/>
</dbReference>
<evidence type="ECO:0000313" key="3">
    <source>
        <dbReference type="EMBL" id="KAH9359798.1"/>
    </source>
</evidence>
<dbReference type="Proteomes" id="UP000821853">
    <property type="component" value="Chromosome 1"/>
</dbReference>
<gene>
    <name evidence="3" type="ORF">HPB48_015811</name>
</gene>
<dbReference type="GO" id="GO:0003723">
    <property type="term" value="F:RNA binding"/>
    <property type="evidence" value="ECO:0007669"/>
    <property type="project" value="InterPro"/>
</dbReference>
<evidence type="ECO:0000313" key="4">
    <source>
        <dbReference type="Proteomes" id="UP000821853"/>
    </source>
</evidence>
<dbReference type="Pfam" id="PF02170">
    <property type="entry name" value="PAZ"/>
    <property type="match status" value="1"/>
</dbReference>
<dbReference type="Gene3D" id="2.170.260.10">
    <property type="entry name" value="paz domain"/>
    <property type="match status" value="1"/>
</dbReference>
<feature type="compositionally biased region" description="Low complexity" evidence="1">
    <location>
        <begin position="63"/>
        <end position="74"/>
    </location>
</feature>
<dbReference type="PANTHER" id="PTHR22891">
    <property type="entry name" value="EUKARYOTIC TRANSLATION INITIATION FACTOR 2C"/>
    <property type="match status" value="1"/>
</dbReference>
<feature type="domain" description="PAZ" evidence="2">
    <location>
        <begin position="322"/>
        <end position="405"/>
    </location>
</feature>
<dbReference type="SUPFAM" id="SSF101690">
    <property type="entry name" value="PAZ domain"/>
    <property type="match status" value="1"/>
</dbReference>
<dbReference type="VEuPathDB" id="VectorBase:HLOH_060363"/>
<dbReference type="EMBL" id="JABSTR010000001">
    <property type="protein sequence ID" value="KAH9359798.1"/>
    <property type="molecule type" value="Genomic_DNA"/>
</dbReference>
<accession>A0A9J6F6N2</accession>
<dbReference type="InterPro" id="IPR036085">
    <property type="entry name" value="PAZ_dom_sf"/>
</dbReference>
<reference evidence="3 4" key="1">
    <citation type="journal article" date="2020" name="Cell">
        <title>Large-Scale Comparative Analyses of Tick Genomes Elucidate Their Genetic Diversity and Vector Capacities.</title>
        <authorList>
            <consortium name="Tick Genome and Microbiome Consortium (TIGMIC)"/>
            <person name="Jia N."/>
            <person name="Wang J."/>
            <person name="Shi W."/>
            <person name="Du L."/>
            <person name="Sun Y."/>
            <person name="Zhan W."/>
            <person name="Jiang J.F."/>
            <person name="Wang Q."/>
            <person name="Zhang B."/>
            <person name="Ji P."/>
            <person name="Bell-Sakyi L."/>
            <person name="Cui X.M."/>
            <person name="Yuan T.T."/>
            <person name="Jiang B.G."/>
            <person name="Yang W.F."/>
            <person name="Lam T.T."/>
            <person name="Chang Q.C."/>
            <person name="Ding S.J."/>
            <person name="Wang X.J."/>
            <person name="Zhu J.G."/>
            <person name="Ruan X.D."/>
            <person name="Zhao L."/>
            <person name="Wei J.T."/>
            <person name="Ye R.Z."/>
            <person name="Que T.C."/>
            <person name="Du C.H."/>
            <person name="Zhou Y.H."/>
            <person name="Cheng J.X."/>
            <person name="Dai P.F."/>
            <person name="Guo W.B."/>
            <person name="Han X.H."/>
            <person name="Huang E.J."/>
            <person name="Li L.F."/>
            <person name="Wei W."/>
            <person name="Gao Y.C."/>
            <person name="Liu J.Z."/>
            <person name="Shao H.Z."/>
            <person name="Wang X."/>
            <person name="Wang C.C."/>
            <person name="Yang T.C."/>
            <person name="Huo Q.B."/>
            <person name="Li W."/>
            <person name="Chen H.Y."/>
            <person name="Chen S.E."/>
            <person name="Zhou L.G."/>
            <person name="Ni X.B."/>
            <person name="Tian J.H."/>
            <person name="Sheng Y."/>
            <person name="Liu T."/>
            <person name="Pan Y.S."/>
            <person name="Xia L.Y."/>
            <person name="Li J."/>
            <person name="Zhao F."/>
            <person name="Cao W.C."/>
        </authorList>
    </citation>
    <scope>NUCLEOTIDE SEQUENCE [LARGE SCALE GENOMIC DNA]</scope>
    <source>
        <strain evidence="3">HaeL-2018</strain>
    </source>
</reference>
<keyword evidence="4" id="KW-1185">Reference proteome</keyword>
<proteinExistence type="predicted"/>
<dbReference type="AlphaFoldDB" id="A0A9J6F6N2"/>